<evidence type="ECO:0000259" key="2">
    <source>
        <dbReference type="PROSITE" id="PS50174"/>
    </source>
</evidence>
<feature type="compositionally biased region" description="Basic and acidic residues" evidence="1">
    <location>
        <begin position="224"/>
        <end position="234"/>
    </location>
</feature>
<feature type="region of interest" description="Disordered" evidence="1">
    <location>
        <begin position="439"/>
        <end position="478"/>
    </location>
</feature>
<feature type="compositionally biased region" description="Basic residues" evidence="1">
    <location>
        <begin position="662"/>
        <end position="671"/>
    </location>
</feature>
<accession>A0A6P7F9S3</accession>
<feature type="region of interest" description="Disordered" evidence="1">
    <location>
        <begin position="202"/>
        <end position="406"/>
    </location>
</feature>
<dbReference type="GO" id="GO:0005730">
    <property type="term" value="C:nucleolus"/>
    <property type="evidence" value="ECO:0007669"/>
    <property type="project" value="TreeGrafter"/>
</dbReference>
<feature type="compositionally biased region" description="Polar residues" evidence="1">
    <location>
        <begin position="319"/>
        <end position="328"/>
    </location>
</feature>
<dbReference type="SMART" id="SM00443">
    <property type="entry name" value="G_patch"/>
    <property type="match status" value="1"/>
</dbReference>
<name>A0A6P7F9S3_DIAVI</name>
<dbReference type="AlphaFoldDB" id="A0A6P7F9S3"/>
<feature type="region of interest" description="Disordered" evidence="1">
    <location>
        <begin position="623"/>
        <end position="709"/>
    </location>
</feature>
<sequence length="927" mass="104749">MSMLAEPRRKQKWSLNPRGKEWSQDANKFGQKMLEKMGWQSGKGLGAKEDGIKEHIKISYKNDSKGMGYKESNDQWTEHETHFSALLESLTGDEKNVEKKVISLEQKSQTSRARVHYKKFTRGKDLSQYSEKDLANIFGRKSLKKPKKEVEVKEEHCDSKENVTSNDMLVNAGSMRDYFKKKLKLPNLGKSNGYVIGSNGVLQKESEAESESESRPTFGFGFNVKEEAKPDTESRPAFGFNVKEEIKSESESEMRPSFGLGFSSSASSKPKKESSKMSFVSYISETPVKRSAEEHEDVVLSPKKKSKKNKQKNEESTVVGISNPSFNPMGTPVKVERHSVNPIEEVSTEIEDSLKKKSKKEDNLECSLDNLEDSSRKKKKKKKNTSIDTSEGASEVVTKKSKKVEQNLEGIANPAFAPMGTPVKIQRHSLDVIEESITEIDDSMNNSNSKKKNNLSTNIEQLNDESVESVKKSKRKKNTNDVCEFNNPTFCEIDENTQAADTENNSYEVSTKKLKKEKKKKKNIGNTDETISTAVEISIDNPNFDATENEDAPNCTEIEQNPYEVKVKLKKEKKMKKNVGNTEETISTHIEIAIDNPNFDATENEDAPNCVEIEENPYAVKVKKKNKKSKNLEIDNPNFDDTQEDSINVSQIEENPYEVKLNKKKKKKKDKKLANDNAGFVDNPETPIDSVNPYEVKPKKKKKATSEDSGVVNRAIDLNTPKAEESVDLVECDLMLNIVSTPVRTEEKKTVSSVGSVSRVESVKSRRSVRFSDVTQEFIIPNNEELKEMSKKGKKKKKGLDNFNFDKQQTSLDENVDTIARTLDDFQAEIENDINEEKTKELTEFTAEDLMVGEVGNPHGENEKLADGTKLKFKYANMETKTPFYMLNKVGAKKSYKHLIKGDILVKFKNTNLHELKGYATKNTNKV</sequence>
<feature type="region of interest" description="Disordered" evidence="1">
    <location>
        <begin position="1"/>
        <end position="27"/>
    </location>
</feature>
<evidence type="ECO:0000313" key="3">
    <source>
        <dbReference type="RefSeq" id="XP_028131537.1"/>
    </source>
</evidence>
<proteinExistence type="predicted"/>
<reference evidence="3" key="1">
    <citation type="submission" date="2025-08" db="UniProtKB">
        <authorList>
            <consortium name="RefSeq"/>
        </authorList>
    </citation>
    <scope>IDENTIFICATION</scope>
    <source>
        <tissue evidence="3">Whole insect</tissue>
    </source>
</reference>
<dbReference type="InParanoid" id="A0A6P7F9S3"/>
<dbReference type="OrthoDB" id="29523at2759"/>
<feature type="compositionally biased region" description="Basic and acidic residues" evidence="1">
    <location>
        <begin position="352"/>
        <end position="363"/>
    </location>
</feature>
<dbReference type="Pfam" id="PF01585">
    <property type="entry name" value="G-patch"/>
    <property type="match status" value="1"/>
</dbReference>
<dbReference type="GO" id="GO:0010521">
    <property type="term" value="F:telomerase inhibitor activity"/>
    <property type="evidence" value="ECO:0007669"/>
    <property type="project" value="TreeGrafter"/>
</dbReference>
<dbReference type="PANTHER" id="PTHR23149">
    <property type="entry name" value="G PATCH DOMAIN CONTAINING PROTEIN"/>
    <property type="match status" value="1"/>
</dbReference>
<dbReference type="PANTHER" id="PTHR23149:SF27">
    <property type="entry name" value="PIN2_TERF1-INTERACTING TELOMERASE INHIBITOR 1"/>
    <property type="match status" value="1"/>
</dbReference>
<evidence type="ECO:0000256" key="1">
    <source>
        <dbReference type="SAM" id="MobiDB-lite"/>
    </source>
</evidence>
<dbReference type="InterPro" id="IPR000467">
    <property type="entry name" value="G_patch_dom"/>
</dbReference>
<feature type="domain" description="G-patch" evidence="2">
    <location>
        <begin position="26"/>
        <end position="72"/>
    </location>
</feature>
<dbReference type="GO" id="GO:0003676">
    <property type="term" value="F:nucleic acid binding"/>
    <property type="evidence" value="ECO:0007669"/>
    <property type="project" value="InterPro"/>
</dbReference>
<dbReference type="RefSeq" id="XP_028131537.1">
    <property type="nucleotide sequence ID" value="XM_028275736.1"/>
</dbReference>
<feature type="compositionally biased region" description="Basic and acidic residues" evidence="1">
    <location>
        <begin position="242"/>
        <end position="254"/>
    </location>
</feature>
<organism evidence="3">
    <name type="scientific">Diabrotica virgifera virgifera</name>
    <name type="common">western corn rootworm</name>
    <dbReference type="NCBI Taxonomy" id="50390"/>
    <lineage>
        <taxon>Eukaryota</taxon>
        <taxon>Metazoa</taxon>
        <taxon>Ecdysozoa</taxon>
        <taxon>Arthropoda</taxon>
        <taxon>Hexapoda</taxon>
        <taxon>Insecta</taxon>
        <taxon>Pterygota</taxon>
        <taxon>Neoptera</taxon>
        <taxon>Endopterygota</taxon>
        <taxon>Coleoptera</taxon>
        <taxon>Polyphaga</taxon>
        <taxon>Cucujiformia</taxon>
        <taxon>Chrysomeloidea</taxon>
        <taxon>Chrysomelidae</taxon>
        <taxon>Galerucinae</taxon>
        <taxon>Diabroticina</taxon>
        <taxon>Diabroticites</taxon>
        <taxon>Diabrotica</taxon>
    </lineage>
</organism>
<dbReference type="KEGG" id="dvv:114327198"/>
<dbReference type="InterPro" id="IPR050656">
    <property type="entry name" value="PINX1"/>
</dbReference>
<gene>
    <name evidence="3" type="primary">LOC114327198</name>
</gene>
<dbReference type="PROSITE" id="PS50174">
    <property type="entry name" value="G_PATCH"/>
    <property type="match status" value="1"/>
</dbReference>
<feature type="compositionally biased region" description="Basic residues" evidence="1">
    <location>
        <begin position="512"/>
        <end position="523"/>
    </location>
</feature>
<protein>
    <submittedName>
        <fullName evidence="3">Uncharacterized protein LOC114327198</fullName>
    </submittedName>
</protein>
<feature type="region of interest" description="Disordered" evidence="1">
    <location>
        <begin position="501"/>
        <end position="524"/>
    </location>
</feature>